<evidence type="ECO:0000313" key="2">
    <source>
        <dbReference type="EMBL" id="KAH7245612.1"/>
    </source>
</evidence>
<evidence type="ECO:0000259" key="1">
    <source>
        <dbReference type="PROSITE" id="PS50097"/>
    </source>
</evidence>
<dbReference type="SUPFAM" id="SSF54695">
    <property type="entry name" value="POZ domain"/>
    <property type="match status" value="1"/>
</dbReference>
<accession>A0A8K0RY02</accession>
<feature type="domain" description="BTB" evidence="1">
    <location>
        <begin position="20"/>
        <end position="87"/>
    </location>
</feature>
<keyword evidence="3" id="KW-1185">Reference proteome</keyword>
<dbReference type="InterPro" id="IPR011333">
    <property type="entry name" value="SKP1/BTB/POZ_sf"/>
</dbReference>
<reference evidence="2" key="1">
    <citation type="journal article" date="2021" name="Nat. Commun.">
        <title>Genetic determinants of endophytism in the Arabidopsis root mycobiome.</title>
        <authorList>
            <person name="Mesny F."/>
            <person name="Miyauchi S."/>
            <person name="Thiergart T."/>
            <person name="Pickel B."/>
            <person name="Atanasova L."/>
            <person name="Karlsson M."/>
            <person name="Huettel B."/>
            <person name="Barry K.W."/>
            <person name="Haridas S."/>
            <person name="Chen C."/>
            <person name="Bauer D."/>
            <person name="Andreopoulos W."/>
            <person name="Pangilinan J."/>
            <person name="LaButti K."/>
            <person name="Riley R."/>
            <person name="Lipzen A."/>
            <person name="Clum A."/>
            <person name="Drula E."/>
            <person name="Henrissat B."/>
            <person name="Kohler A."/>
            <person name="Grigoriev I.V."/>
            <person name="Martin F.M."/>
            <person name="Hacquard S."/>
        </authorList>
    </citation>
    <scope>NUCLEOTIDE SEQUENCE</scope>
    <source>
        <strain evidence="2">MPI-SDFR-AT-0068</strain>
    </source>
</reference>
<name>A0A8K0RY02_9HYPO</name>
<dbReference type="PANTHER" id="PTHR47843:SF5">
    <property type="entry name" value="BTB_POZ DOMAIN PROTEIN"/>
    <property type="match status" value="1"/>
</dbReference>
<dbReference type="SMART" id="SM00225">
    <property type="entry name" value="BTB"/>
    <property type="match status" value="1"/>
</dbReference>
<dbReference type="EMBL" id="JAGPXF010000004">
    <property type="protein sequence ID" value="KAH7245612.1"/>
    <property type="molecule type" value="Genomic_DNA"/>
</dbReference>
<evidence type="ECO:0000313" key="3">
    <source>
        <dbReference type="Proteomes" id="UP000813427"/>
    </source>
</evidence>
<dbReference type="Gene3D" id="3.30.710.10">
    <property type="entry name" value="Potassium Channel Kv1.1, Chain A"/>
    <property type="match status" value="1"/>
</dbReference>
<dbReference type="PANTHER" id="PTHR47843">
    <property type="entry name" value="BTB DOMAIN-CONTAINING PROTEIN-RELATED"/>
    <property type="match status" value="1"/>
</dbReference>
<dbReference type="CDD" id="cd18186">
    <property type="entry name" value="BTB_POZ_ZBTB_KLHL-like"/>
    <property type="match status" value="1"/>
</dbReference>
<dbReference type="InterPro" id="IPR000210">
    <property type="entry name" value="BTB/POZ_dom"/>
</dbReference>
<organism evidence="2 3">
    <name type="scientific">Fusarium tricinctum</name>
    <dbReference type="NCBI Taxonomy" id="61284"/>
    <lineage>
        <taxon>Eukaryota</taxon>
        <taxon>Fungi</taxon>
        <taxon>Dikarya</taxon>
        <taxon>Ascomycota</taxon>
        <taxon>Pezizomycotina</taxon>
        <taxon>Sordariomycetes</taxon>
        <taxon>Hypocreomycetidae</taxon>
        <taxon>Hypocreales</taxon>
        <taxon>Nectriaceae</taxon>
        <taxon>Fusarium</taxon>
        <taxon>Fusarium tricinctum species complex</taxon>
    </lineage>
</organism>
<dbReference type="Proteomes" id="UP000813427">
    <property type="component" value="Unassembled WGS sequence"/>
</dbReference>
<protein>
    <recommendedName>
        <fullName evidence="1">BTB domain-containing protein</fullName>
    </recommendedName>
</protein>
<dbReference type="Pfam" id="PF00651">
    <property type="entry name" value="BTB"/>
    <property type="match status" value="1"/>
</dbReference>
<dbReference type="AlphaFoldDB" id="A0A8K0RY02"/>
<gene>
    <name evidence="2" type="ORF">BKA59DRAFT_476013</name>
</gene>
<sequence>MGLQETRASNRQLRNDGESTDFTFTCQGRDIRVHKIIICSQSPVFRAACTGQFKEALSGTYDLTSDESDMVQLMVDYLYTGDYSLETGETDEEPDTYSDSSLSIHAIMYSIGDKYDIEGLRHLSTKKYCEVLQGDLYINDFFSSIPYVYDLTPETSRDLRDPALAFARNVLSGDGPTTLSIVQEAFDELVIECPEFVKELLYSALQSPLLGYCPCSGPRNMVPVEAQQCRCRKCGKEGASLRRP</sequence>
<dbReference type="OrthoDB" id="6359816at2759"/>
<comment type="caution">
    <text evidence="2">The sequence shown here is derived from an EMBL/GenBank/DDBJ whole genome shotgun (WGS) entry which is preliminary data.</text>
</comment>
<dbReference type="PROSITE" id="PS50097">
    <property type="entry name" value="BTB"/>
    <property type="match status" value="1"/>
</dbReference>
<proteinExistence type="predicted"/>